<proteinExistence type="predicted"/>
<sequence length="75" mass="9157">MMRENKAVEVTEKLFNYFVNWYSQDIKPLHGEANTISDRINYKTKEGEVVAYKYLQIQNLYYINEQFYNLMFDKD</sequence>
<name>A0AAE8YVH1_9CAUD</name>
<evidence type="ECO:0000313" key="1">
    <source>
        <dbReference type="EMBL" id="UGO50718.1"/>
    </source>
</evidence>
<gene>
    <name evidence="1" type="ORF">SOPHRITA_127</name>
</gene>
<reference evidence="1" key="1">
    <citation type="submission" date="2021-10" db="EMBL/GenBank/DDBJ databases">
        <authorList>
            <person name="Lavering E.D."/>
            <person name="James R."/>
            <person name="Fairholm J.D."/>
            <person name="Ogilvie B.H."/>
            <person name="Thurgood T.L."/>
            <person name="Robison R.A."/>
            <person name="Grose J.H."/>
        </authorList>
    </citation>
    <scope>NUCLEOTIDE SEQUENCE</scope>
</reference>
<keyword evidence="2" id="KW-1185">Reference proteome</keyword>
<organism evidence="1 2">
    <name type="scientific">Bacillus phage vB_BanS_Sophrita</name>
    <dbReference type="NCBI Taxonomy" id="2894790"/>
    <lineage>
        <taxon>Viruses</taxon>
        <taxon>Duplodnaviria</taxon>
        <taxon>Heunggongvirae</taxon>
        <taxon>Uroviricota</taxon>
        <taxon>Caudoviricetes</taxon>
        <taxon>Joanripponvirinae</taxon>
        <taxon>Sophritavirus</taxon>
        <taxon>Sophritavirus sophrita</taxon>
    </lineage>
</organism>
<accession>A0AAE8YVH1</accession>
<dbReference type="Proteomes" id="UP000827460">
    <property type="component" value="Segment"/>
</dbReference>
<evidence type="ECO:0000313" key="2">
    <source>
        <dbReference type="Proteomes" id="UP000827460"/>
    </source>
</evidence>
<dbReference type="EMBL" id="OK499991">
    <property type="protein sequence ID" value="UGO50718.1"/>
    <property type="molecule type" value="Genomic_DNA"/>
</dbReference>
<protein>
    <submittedName>
        <fullName evidence="1">Uncharacterized protein</fullName>
    </submittedName>
</protein>